<dbReference type="PANTHER" id="PTHR11088:SF60">
    <property type="entry name" value="TRNA DIMETHYLALLYLTRANSFERASE"/>
    <property type="match status" value="1"/>
</dbReference>
<dbReference type="NCBIfam" id="TIGR00174">
    <property type="entry name" value="miaA"/>
    <property type="match status" value="1"/>
</dbReference>
<feature type="site" description="Interaction with substrate tRNA" evidence="10">
    <location>
        <position position="110"/>
    </location>
</feature>
<dbReference type="HAMAP" id="MF_00185">
    <property type="entry name" value="IPP_trans"/>
    <property type="match status" value="1"/>
</dbReference>
<feature type="binding site" evidence="10">
    <location>
        <begin position="20"/>
        <end position="27"/>
    </location>
    <ligand>
        <name>ATP</name>
        <dbReference type="ChEBI" id="CHEBI:30616"/>
    </ligand>
</feature>
<dbReference type="AlphaFoldDB" id="A0A3G9JXG5"/>
<dbReference type="InterPro" id="IPR039657">
    <property type="entry name" value="Dimethylallyltransferase"/>
</dbReference>
<evidence type="ECO:0000256" key="3">
    <source>
        <dbReference type="ARBA" id="ARBA00005842"/>
    </source>
</evidence>
<comment type="similarity">
    <text evidence="3 10 13">Belongs to the IPP transferase family.</text>
</comment>
<dbReference type="GO" id="GO:0006400">
    <property type="term" value="P:tRNA modification"/>
    <property type="evidence" value="ECO:0007669"/>
    <property type="project" value="TreeGrafter"/>
</dbReference>
<keyword evidence="8 10" id="KW-0460">Magnesium</keyword>
<evidence type="ECO:0000256" key="5">
    <source>
        <dbReference type="ARBA" id="ARBA00022694"/>
    </source>
</evidence>
<proteinExistence type="inferred from homology"/>
<evidence type="ECO:0000256" key="4">
    <source>
        <dbReference type="ARBA" id="ARBA00022679"/>
    </source>
</evidence>
<keyword evidence="7 10" id="KW-0067">ATP-binding</keyword>
<gene>
    <name evidence="10 14" type="primary">miaA</name>
    <name evidence="14" type="ORF">Pcatena_07780</name>
</gene>
<reference evidence="15" key="1">
    <citation type="submission" date="2018-11" db="EMBL/GenBank/DDBJ databases">
        <title>Comparative genomics of Parolsenella catena and Libanicoccus massiliensis: Reclassification of Libanicoccus massiliensis as Parolsenella massiliensis comb. nov.</title>
        <authorList>
            <person name="Sakamoto M."/>
            <person name="Ikeyama N."/>
            <person name="Murakami T."/>
            <person name="Mori H."/>
            <person name="Yuki M."/>
            <person name="Ohkuma M."/>
        </authorList>
    </citation>
    <scope>NUCLEOTIDE SEQUENCE [LARGE SCALE GENOMIC DNA]</scope>
    <source>
        <strain evidence="15">JCM 31932</strain>
    </source>
</reference>
<accession>A0A3G9JXG5</accession>
<feature type="site" description="Interaction with substrate tRNA" evidence="10">
    <location>
        <position position="133"/>
    </location>
</feature>
<evidence type="ECO:0000313" key="15">
    <source>
        <dbReference type="Proteomes" id="UP000273154"/>
    </source>
</evidence>
<evidence type="ECO:0000256" key="12">
    <source>
        <dbReference type="RuleBase" id="RU003784"/>
    </source>
</evidence>
<keyword evidence="4 10" id="KW-0808">Transferase</keyword>
<protein>
    <recommendedName>
        <fullName evidence="10">tRNA dimethylallyltransferase</fullName>
        <ecNumber evidence="10">2.5.1.75</ecNumber>
    </recommendedName>
    <alternativeName>
        <fullName evidence="10">Dimethylallyl diphosphate:tRNA dimethylallyltransferase</fullName>
        <shortName evidence="10">DMAPP:tRNA dimethylallyltransferase</shortName>
        <shortName evidence="10">DMATase</shortName>
    </alternativeName>
    <alternativeName>
        <fullName evidence="10">Isopentenyl-diphosphate:tRNA isopentenyltransferase</fullName>
        <shortName evidence="10">IPP transferase</shortName>
        <shortName evidence="10">IPPT</shortName>
        <shortName evidence="10">IPTase</shortName>
    </alternativeName>
</protein>
<evidence type="ECO:0000256" key="6">
    <source>
        <dbReference type="ARBA" id="ARBA00022741"/>
    </source>
</evidence>
<organism evidence="14 15">
    <name type="scientific">Parolsenella catena</name>
    <dbReference type="NCBI Taxonomy" id="2003188"/>
    <lineage>
        <taxon>Bacteria</taxon>
        <taxon>Bacillati</taxon>
        <taxon>Actinomycetota</taxon>
        <taxon>Coriobacteriia</taxon>
        <taxon>Coriobacteriales</taxon>
        <taxon>Atopobiaceae</taxon>
        <taxon>Parolsenella</taxon>
    </lineage>
</organism>
<comment type="caution">
    <text evidence="10">Lacks conserved residue(s) required for the propagation of feature annotation.</text>
</comment>
<evidence type="ECO:0000256" key="7">
    <source>
        <dbReference type="ARBA" id="ARBA00022840"/>
    </source>
</evidence>
<evidence type="ECO:0000313" key="14">
    <source>
        <dbReference type="EMBL" id="BBH50191.1"/>
    </source>
</evidence>
<evidence type="ECO:0000256" key="13">
    <source>
        <dbReference type="RuleBase" id="RU003785"/>
    </source>
</evidence>
<comment type="subunit">
    <text evidence="10">Monomer.</text>
</comment>
<dbReference type="KEGG" id="pcat:Pcatena_07780"/>
<dbReference type="Pfam" id="PF01715">
    <property type="entry name" value="IPPT"/>
    <property type="match status" value="1"/>
</dbReference>
<comment type="catalytic activity">
    <reaction evidence="9 10 11">
        <text>adenosine(37) in tRNA + dimethylallyl diphosphate = N(6)-dimethylallyladenosine(37) in tRNA + diphosphate</text>
        <dbReference type="Rhea" id="RHEA:26482"/>
        <dbReference type="Rhea" id="RHEA-COMP:10162"/>
        <dbReference type="Rhea" id="RHEA-COMP:10375"/>
        <dbReference type="ChEBI" id="CHEBI:33019"/>
        <dbReference type="ChEBI" id="CHEBI:57623"/>
        <dbReference type="ChEBI" id="CHEBI:74411"/>
        <dbReference type="ChEBI" id="CHEBI:74415"/>
        <dbReference type="EC" id="2.5.1.75"/>
    </reaction>
</comment>
<dbReference type="EC" id="2.5.1.75" evidence="10"/>
<evidence type="ECO:0000256" key="8">
    <source>
        <dbReference type="ARBA" id="ARBA00022842"/>
    </source>
</evidence>
<dbReference type="GO" id="GO:0005524">
    <property type="term" value="F:ATP binding"/>
    <property type="evidence" value="ECO:0007669"/>
    <property type="project" value="UniProtKB-UniRule"/>
</dbReference>
<keyword evidence="6 10" id="KW-0547">Nucleotide-binding</keyword>
<evidence type="ECO:0000256" key="1">
    <source>
        <dbReference type="ARBA" id="ARBA00001946"/>
    </source>
</evidence>
<dbReference type="OrthoDB" id="9776390at2"/>
<evidence type="ECO:0000256" key="9">
    <source>
        <dbReference type="ARBA" id="ARBA00049563"/>
    </source>
</evidence>
<evidence type="ECO:0000256" key="2">
    <source>
        <dbReference type="ARBA" id="ARBA00003213"/>
    </source>
</evidence>
<dbReference type="GO" id="GO:0052381">
    <property type="term" value="F:tRNA dimethylallyltransferase activity"/>
    <property type="evidence" value="ECO:0007669"/>
    <property type="project" value="UniProtKB-UniRule"/>
</dbReference>
<keyword evidence="15" id="KW-1185">Reference proteome</keyword>
<dbReference type="EMBL" id="AP019367">
    <property type="protein sequence ID" value="BBH50191.1"/>
    <property type="molecule type" value="Genomic_DNA"/>
</dbReference>
<keyword evidence="5 10" id="KW-0819">tRNA processing</keyword>
<feature type="region of interest" description="Interaction with substrate tRNA" evidence="10">
    <location>
        <begin position="45"/>
        <end position="48"/>
    </location>
</feature>
<dbReference type="Proteomes" id="UP000273154">
    <property type="component" value="Chromosome"/>
</dbReference>
<dbReference type="Gene3D" id="3.40.50.300">
    <property type="entry name" value="P-loop containing nucleotide triphosphate hydrolases"/>
    <property type="match status" value="1"/>
</dbReference>
<comment type="function">
    <text evidence="2 10 12">Catalyzes the transfer of a dimethylallyl group onto the adenine at position 37 in tRNAs that read codons beginning with uridine, leading to the formation of N6-(dimethylallyl)adenosine (i(6)A).</text>
</comment>
<evidence type="ECO:0000256" key="10">
    <source>
        <dbReference type="HAMAP-Rule" id="MF_00185"/>
    </source>
</evidence>
<dbReference type="InterPro" id="IPR018022">
    <property type="entry name" value="IPT"/>
</dbReference>
<comment type="cofactor">
    <cofactor evidence="1 10">
        <name>Mg(2+)</name>
        <dbReference type="ChEBI" id="CHEBI:18420"/>
    </cofactor>
</comment>
<dbReference type="PANTHER" id="PTHR11088">
    <property type="entry name" value="TRNA DIMETHYLALLYLTRANSFERASE"/>
    <property type="match status" value="1"/>
</dbReference>
<feature type="binding site" evidence="10">
    <location>
        <begin position="22"/>
        <end position="27"/>
    </location>
    <ligand>
        <name>substrate</name>
    </ligand>
</feature>
<evidence type="ECO:0000256" key="11">
    <source>
        <dbReference type="RuleBase" id="RU003783"/>
    </source>
</evidence>
<sequence>MSEGSQAPVCPGAPVICIVGPTASGKSALADEVAMQLGTDVISVDSMQVYRGMDIGTAKTPMGERRVPLQMVDVSDISKDYSVAMFQRDARMLVNERRCAGKAAILCGGTGLYLDGVIDVMEFPTGETHGEVRSKYEGYLAKHGTQALWELLDSRDHESAAAIHPNNARRVVRALEMHDEGTSYAEQLSGLKARRPYYSVEMWGITMDRQRLYRRIDERVDAMMVAGLVDEVEGLVSAGLGEDLTARQAIGYKEVLAYLGGSCSLDECVELIKRRSRRYAKRQLSWLRRDGRVRWLDMDVLDTSGAADLVVKSYSAALRSS</sequence>
<dbReference type="SUPFAM" id="SSF52540">
    <property type="entry name" value="P-loop containing nucleoside triphosphate hydrolases"/>
    <property type="match status" value="2"/>
</dbReference>
<dbReference type="Gene3D" id="1.10.20.140">
    <property type="match status" value="1"/>
</dbReference>
<name>A0A3G9JXG5_9ACTN</name>
<dbReference type="InterPro" id="IPR027417">
    <property type="entry name" value="P-loop_NTPase"/>
</dbReference>